<evidence type="ECO:0000256" key="1">
    <source>
        <dbReference type="SAM" id="MobiDB-lite"/>
    </source>
</evidence>
<dbReference type="EMBL" id="ODYU01012214">
    <property type="protein sequence ID" value="SOQ58404.1"/>
    <property type="molecule type" value="Genomic_DNA"/>
</dbReference>
<organism evidence="2">
    <name type="scientific">Spodoptera frugiperda</name>
    <name type="common">Fall armyworm</name>
    <dbReference type="NCBI Taxonomy" id="7108"/>
    <lineage>
        <taxon>Eukaryota</taxon>
        <taxon>Metazoa</taxon>
        <taxon>Ecdysozoa</taxon>
        <taxon>Arthropoda</taxon>
        <taxon>Hexapoda</taxon>
        <taxon>Insecta</taxon>
        <taxon>Pterygota</taxon>
        <taxon>Neoptera</taxon>
        <taxon>Endopterygota</taxon>
        <taxon>Lepidoptera</taxon>
        <taxon>Glossata</taxon>
        <taxon>Ditrysia</taxon>
        <taxon>Noctuoidea</taxon>
        <taxon>Noctuidae</taxon>
        <taxon>Amphipyrinae</taxon>
        <taxon>Spodoptera</taxon>
    </lineage>
</organism>
<proteinExistence type="predicted"/>
<accession>A0A2H1X1A0</accession>
<evidence type="ECO:0000313" key="2">
    <source>
        <dbReference type="EMBL" id="SOQ58404.1"/>
    </source>
</evidence>
<name>A0A2H1X1A0_SPOFR</name>
<reference evidence="2" key="1">
    <citation type="submission" date="2016-07" db="EMBL/GenBank/DDBJ databases">
        <authorList>
            <person name="Bretaudeau A."/>
        </authorList>
    </citation>
    <scope>NUCLEOTIDE SEQUENCE</scope>
    <source>
        <strain evidence="2">Rice</strain>
        <tissue evidence="2">Whole body</tissue>
    </source>
</reference>
<dbReference type="AlphaFoldDB" id="A0A2H1X1A0"/>
<sequence length="126" mass="13668">MDGGDCLPISGEKHRMTSLAYGETRGSARILLTTNHPIPTPALRPGAPVYKRLRSAPPIDTCNTRGITVWESHASARMGRVDRSDTTASSKTDVKQRLRCVSKVTEGPIPPFPIFPIPDSLTTLNS</sequence>
<feature type="region of interest" description="Disordered" evidence="1">
    <location>
        <begin position="76"/>
        <end position="95"/>
    </location>
</feature>
<gene>
    <name evidence="2" type="ORF">SFRICE_026873</name>
</gene>
<protein>
    <submittedName>
        <fullName evidence="2">SFRICE_026873</fullName>
    </submittedName>
</protein>